<dbReference type="Proteomes" id="UP000823775">
    <property type="component" value="Unassembled WGS sequence"/>
</dbReference>
<proteinExistence type="predicted"/>
<protein>
    <submittedName>
        <fullName evidence="1">Uncharacterized protein</fullName>
    </submittedName>
</protein>
<gene>
    <name evidence="1" type="ORF">HAX54_048844</name>
</gene>
<reference evidence="1 2" key="1">
    <citation type="journal article" date="2021" name="BMC Genomics">
        <title>Datura genome reveals duplications of psychoactive alkaloid biosynthetic genes and high mutation rate following tissue culture.</title>
        <authorList>
            <person name="Rajewski A."/>
            <person name="Carter-House D."/>
            <person name="Stajich J."/>
            <person name="Litt A."/>
        </authorList>
    </citation>
    <scope>NUCLEOTIDE SEQUENCE [LARGE SCALE GENOMIC DNA]</scope>
    <source>
        <strain evidence="1">AR-01</strain>
    </source>
</reference>
<sequence length="153" mass="17818">MQKLWLTDERNMEKEEERNAMLVKLMTQIGLIAIGMRGSLWDVKALSKVYGIPVMRIKILEGRMNDLDSEMRSEMSMKEKEPLIKNITPSQRNIDDEDMEQNIEEILFKELLDDILLNNIVKSIEGLEETWHAIVGVGSYHYQPKNLDPDLKN</sequence>
<evidence type="ECO:0000313" key="2">
    <source>
        <dbReference type="Proteomes" id="UP000823775"/>
    </source>
</evidence>
<organism evidence="1 2">
    <name type="scientific">Datura stramonium</name>
    <name type="common">Jimsonweed</name>
    <name type="synonym">Common thornapple</name>
    <dbReference type="NCBI Taxonomy" id="4076"/>
    <lineage>
        <taxon>Eukaryota</taxon>
        <taxon>Viridiplantae</taxon>
        <taxon>Streptophyta</taxon>
        <taxon>Embryophyta</taxon>
        <taxon>Tracheophyta</taxon>
        <taxon>Spermatophyta</taxon>
        <taxon>Magnoliopsida</taxon>
        <taxon>eudicotyledons</taxon>
        <taxon>Gunneridae</taxon>
        <taxon>Pentapetalae</taxon>
        <taxon>asterids</taxon>
        <taxon>lamiids</taxon>
        <taxon>Solanales</taxon>
        <taxon>Solanaceae</taxon>
        <taxon>Solanoideae</taxon>
        <taxon>Datureae</taxon>
        <taxon>Datura</taxon>
    </lineage>
</organism>
<evidence type="ECO:0000313" key="1">
    <source>
        <dbReference type="EMBL" id="MCD7462583.1"/>
    </source>
</evidence>
<comment type="caution">
    <text evidence="1">The sequence shown here is derived from an EMBL/GenBank/DDBJ whole genome shotgun (WGS) entry which is preliminary data.</text>
</comment>
<accession>A0ABS8SUR4</accession>
<dbReference type="EMBL" id="JACEIK010000814">
    <property type="protein sequence ID" value="MCD7462583.1"/>
    <property type="molecule type" value="Genomic_DNA"/>
</dbReference>
<name>A0ABS8SUR4_DATST</name>
<keyword evidence="2" id="KW-1185">Reference proteome</keyword>